<protein>
    <recommendedName>
        <fullName evidence="3">Carboxypeptidase regulatory-like domain-containing protein</fullName>
    </recommendedName>
</protein>
<organism evidence="1 2">
    <name type="scientific">Roseofilum reptotaenium AO1-A</name>
    <dbReference type="NCBI Taxonomy" id="1925591"/>
    <lineage>
        <taxon>Bacteria</taxon>
        <taxon>Bacillati</taxon>
        <taxon>Cyanobacteriota</taxon>
        <taxon>Cyanophyceae</taxon>
        <taxon>Desertifilales</taxon>
        <taxon>Desertifilaceae</taxon>
        <taxon>Roseofilum</taxon>
    </lineage>
</organism>
<reference evidence="1" key="1">
    <citation type="submission" date="2016-10" db="EMBL/GenBank/DDBJ databases">
        <title>CRISPR-Cas defence system in Roseofilum reptotaenium: evidence of a bacteriophage-cyanobacterium arms race in the coral black band disease.</title>
        <authorList>
            <person name="Buerger P."/>
            <person name="Wood-Charlson E.M."/>
            <person name="Weynberg K.D."/>
            <person name="Willis B."/>
            <person name="Van Oppen M.J."/>
        </authorList>
    </citation>
    <scope>NUCLEOTIDE SEQUENCE [LARGE SCALE GENOMIC DNA]</scope>
    <source>
        <strain evidence="1">AO1-A</strain>
    </source>
</reference>
<sequence length="185" mass="19684">MLNAQNFVPQVGAKKFLLLLLPLAFGLTSVLGEKAIAHGVTIQHHQISAIQVQATYDSGEPMDNAQVSIYAPDDPTTPWIRGISNAQGEFVFVPEPGQTGTWTVRIRKAGHGQIIHISSPETGSNVELIAENSSPEASQTAIAPASLGGYTSIQKGVMIASVLWGFIGTTLFFSRSSRSKSNAHS</sequence>
<dbReference type="STRING" id="1925591.BI308_16075"/>
<dbReference type="AlphaFoldDB" id="A0A1L9QPF2"/>
<proteinExistence type="predicted"/>
<evidence type="ECO:0000313" key="2">
    <source>
        <dbReference type="Proteomes" id="UP000183940"/>
    </source>
</evidence>
<accession>A0A1L9QPF2</accession>
<evidence type="ECO:0000313" key="1">
    <source>
        <dbReference type="EMBL" id="OJJ24529.1"/>
    </source>
</evidence>
<name>A0A1L9QPF2_9CYAN</name>
<dbReference type="Proteomes" id="UP000183940">
    <property type="component" value="Unassembled WGS sequence"/>
</dbReference>
<keyword evidence="2" id="KW-1185">Reference proteome</keyword>
<comment type="caution">
    <text evidence="1">The sequence shown here is derived from an EMBL/GenBank/DDBJ whole genome shotgun (WGS) entry which is preliminary data.</text>
</comment>
<evidence type="ECO:0008006" key="3">
    <source>
        <dbReference type="Google" id="ProtNLM"/>
    </source>
</evidence>
<gene>
    <name evidence="1" type="ORF">BI308_16075</name>
</gene>
<dbReference type="EMBL" id="MLAW01000029">
    <property type="protein sequence ID" value="OJJ24529.1"/>
    <property type="molecule type" value="Genomic_DNA"/>
</dbReference>